<dbReference type="Proteomes" id="UP001213623">
    <property type="component" value="Chromosome 7"/>
</dbReference>
<keyword evidence="6 8" id="KW-0539">Nucleus</keyword>
<evidence type="ECO:0000256" key="7">
    <source>
        <dbReference type="ARBA" id="ARBA00032014"/>
    </source>
</evidence>
<evidence type="ECO:0000256" key="6">
    <source>
        <dbReference type="ARBA" id="ARBA00023242"/>
    </source>
</evidence>
<keyword evidence="4 8" id="KW-0805">Transcription regulation</keyword>
<evidence type="ECO:0000256" key="2">
    <source>
        <dbReference type="ARBA" id="ARBA00005635"/>
    </source>
</evidence>
<evidence type="ECO:0000256" key="9">
    <source>
        <dbReference type="SAM" id="MobiDB-lite"/>
    </source>
</evidence>
<dbReference type="EMBL" id="CP119898">
    <property type="protein sequence ID" value="WFD28567.1"/>
    <property type="molecule type" value="Genomic_DNA"/>
</dbReference>
<organism evidence="10 11">
    <name type="scientific">Malassezia nana</name>
    <dbReference type="NCBI Taxonomy" id="180528"/>
    <lineage>
        <taxon>Eukaryota</taxon>
        <taxon>Fungi</taxon>
        <taxon>Dikarya</taxon>
        <taxon>Basidiomycota</taxon>
        <taxon>Ustilaginomycotina</taxon>
        <taxon>Malasseziomycetes</taxon>
        <taxon>Malasseziales</taxon>
        <taxon>Malasseziaceae</taxon>
        <taxon>Malassezia</taxon>
    </lineage>
</organism>
<comment type="similarity">
    <text evidence="2 8">Belongs to the Mediator complex subunit 17 family.</text>
</comment>
<evidence type="ECO:0000256" key="1">
    <source>
        <dbReference type="ARBA" id="ARBA00004123"/>
    </source>
</evidence>
<reference evidence="10" key="1">
    <citation type="submission" date="2023-03" db="EMBL/GenBank/DDBJ databases">
        <title>Mating type loci evolution in Malassezia.</title>
        <authorList>
            <person name="Coelho M.A."/>
        </authorList>
    </citation>
    <scope>NUCLEOTIDE SEQUENCE</scope>
    <source>
        <strain evidence="10">CBS 9557</strain>
    </source>
</reference>
<dbReference type="GO" id="GO:0070847">
    <property type="term" value="C:core mediator complex"/>
    <property type="evidence" value="ECO:0007669"/>
    <property type="project" value="TreeGrafter"/>
</dbReference>
<dbReference type="PANTHER" id="PTHR13114:SF7">
    <property type="entry name" value="MEDIATOR OF RNA POLYMERASE II TRANSCRIPTION SUBUNIT 17"/>
    <property type="match status" value="1"/>
</dbReference>
<keyword evidence="8" id="KW-0010">Activator</keyword>
<evidence type="ECO:0000256" key="3">
    <source>
        <dbReference type="ARBA" id="ARBA00019610"/>
    </source>
</evidence>
<evidence type="ECO:0000313" key="11">
    <source>
        <dbReference type="Proteomes" id="UP001213623"/>
    </source>
</evidence>
<evidence type="ECO:0000256" key="4">
    <source>
        <dbReference type="ARBA" id="ARBA00023015"/>
    </source>
</evidence>
<dbReference type="GO" id="GO:0016592">
    <property type="term" value="C:mediator complex"/>
    <property type="evidence" value="ECO:0007669"/>
    <property type="project" value="InterPro"/>
</dbReference>
<evidence type="ECO:0000256" key="8">
    <source>
        <dbReference type="RuleBase" id="RU364140"/>
    </source>
</evidence>
<evidence type="ECO:0000313" key="10">
    <source>
        <dbReference type="EMBL" id="WFD28567.1"/>
    </source>
</evidence>
<keyword evidence="5 8" id="KW-0804">Transcription</keyword>
<dbReference type="InterPro" id="IPR019313">
    <property type="entry name" value="Mediator_Med17"/>
</dbReference>
<name>A0AAF0J408_9BASI</name>
<evidence type="ECO:0000256" key="5">
    <source>
        <dbReference type="ARBA" id="ARBA00023163"/>
    </source>
</evidence>
<dbReference type="GO" id="GO:0003712">
    <property type="term" value="F:transcription coregulator activity"/>
    <property type="evidence" value="ECO:0007669"/>
    <property type="project" value="InterPro"/>
</dbReference>
<accession>A0AAF0J408</accession>
<keyword evidence="11" id="KW-1185">Reference proteome</keyword>
<protein>
    <recommendedName>
        <fullName evidence="3 8">Mediator of RNA polymerase II transcription subunit 17</fullName>
    </recommendedName>
    <alternativeName>
        <fullName evidence="7 8">Mediator complex subunit 17</fullName>
    </alternativeName>
</protein>
<comment type="subcellular location">
    <subcellularLocation>
        <location evidence="1 8">Nucleus</location>
    </subcellularLocation>
</comment>
<proteinExistence type="inferred from homology"/>
<gene>
    <name evidence="8" type="primary">MED17</name>
    <name evidence="10" type="ORF">MNAN1_003580</name>
</gene>
<dbReference type="AlphaFoldDB" id="A0AAF0J408"/>
<comment type="function">
    <text evidence="8">Component of the Mediator complex, a coactivator involved in the regulated transcription of nearly all RNA polymerase II-dependent genes. Mediator functions as a bridge to convey information from gene-specific regulatory proteins to the basal RNA polymerase II transcription machinery. Mediator is recruited to promoters by direct interactions with regulatory proteins and serves as a scaffold for the assembly of a functional preinitiation complex with RNA polymerase II and the general transcription factors.</text>
</comment>
<comment type="subunit">
    <text evidence="8">Component of the Mediator complex.</text>
</comment>
<dbReference type="PANTHER" id="PTHR13114">
    <property type="entry name" value="MEDIATOR OF RNA POLYMERASE II TRANSCRIPTION SUBUNIT 17"/>
    <property type="match status" value="1"/>
</dbReference>
<dbReference type="GO" id="GO:0006357">
    <property type="term" value="P:regulation of transcription by RNA polymerase II"/>
    <property type="evidence" value="ECO:0007669"/>
    <property type="project" value="InterPro"/>
</dbReference>
<sequence>MTGAPRVGLSMASVPVAPGTPSAMLMEPPDAPALAREREILDVQPDGRRTVASRSSYLDEARARRQRLWAERGDFGRVHAANLESVSMEEEPMDALTRLRAAYAPPAAPSPDAAPALHPKLGRIVESEFVPVRDNMLHHLDVALFQAEQAQNLLGMLLQQSRPDASGPVLAAQSDYFLEPSSLSLSALETSLPEDAEPLPPPPLSMRQCVIQSKRESLSSAAAILAQGADEIAQCLPPERTRWHALSHIQKRGWKLTPGRPLVDMERLDQQPGTQSTLQGFGMPVLHGDGAIKDEGARDAWIGYGPSEAPVPVLQRTLAYWADTATSSESLAFPDRGWRRLRVQFRERTATGERIWSSASTTPMPGADWDTQMHDAQRDAVDAELFRELAAQSGVLSSVFPRTVTATCITVPLSSTLSVSVELVPYTRPAPADEADSTESLWATVLLHGLRLRLLRSWTSRIVELRTSHAGSSTQPPLPPRTSLTAPLWELYKYTLFLTRFRSVLAQATHGYDVDLDWAPLDGLQDTKEWLAHLFDVVHEDARPTMPCSGHVRLYLRVPTDTRSLAVQFTLQAPSHLVAFFPLHRTPAGLGVRMSLELEQVAALVASELASVAAAAST</sequence>
<feature type="region of interest" description="Disordered" evidence="9">
    <location>
        <begin position="1"/>
        <end position="28"/>
    </location>
</feature>
<dbReference type="Pfam" id="PF10156">
    <property type="entry name" value="Med17"/>
    <property type="match status" value="1"/>
</dbReference>